<gene>
    <name evidence="7" type="ORF">GT755_21275</name>
</gene>
<dbReference type="InterPro" id="IPR013249">
    <property type="entry name" value="RNA_pol_sigma70_r4_t2"/>
</dbReference>
<dbReference type="PANTHER" id="PTHR43133:SF62">
    <property type="entry name" value="RNA POLYMERASE SIGMA FACTOR SIGZ"/>
    <property type="match status" value="1"/>
</dbReference>
<dbReference type="Proteomes" id="UP000479526">
    <property type="component" value="Unassembled WGS sequence"/>
</dbReference>
<feature type="domain" description="RNA polymerase sigma factor 70 region 4 type 2" evidence="6">
    <location>
        <begin position="102"/>
        <end position="154"/>
    </location>
</feature>
<feature type="domain" description="RNA polymerase sigma-70 region 2" evidence="5">
    <location>
        <begin position="12"/>
        <end position="75"/>
    </location>
</feature>
<sequence>MDGEEIAVTECYRSHAPLVRGYLRHFVPQQDVEDVLQIVFGEVWRSRRRYDPSRSLEGWVLGIARNRAIDYLRARHPATVPLDGVPEPRDHADPARRLDDRDQVRRALRHLPEVQREAITLAYYGDLTQREIAERLDVPLGTVKARTARALHKLSIVLTDVLTEAA</sequence>
<organism evidence="7 8">
    <name type="scientific">Herbidospora solisilvae</name>
    <dbReference type="NCBI Taxonomy" id="2696284"/>
    <lineage>
        <taxon>Bacteria</taxon>
        <taxon>Bacillati</taxon>
        <taxon>Actinomycetota</taxon>
        <taxon>Actinomycetes</taxon>
        <taxon>Streptosporangiales</taxon>
        <taxon>Streptosporangiaceae</taxon>
        <taxon>Herbidospora</taxon>
    </lineage>
</organism>
<dbReference type="EMBL" id="WXEW01000006">
    <property type="protein sequence ID" value="NAS24214.1"/>
    <property type="molecule type" value="Genomic_DNA"/>
</dbReference>
<dbReference type="Pfam" id="PF08281">
    <property type="entry name" value="Sigma70_r4_2"/>
    <property type="match status" value="1"/>
</dbReference>
<dbReference type="InterPro" id="IPR013324">
    <property type="entry name" value="RNA_pol_sigma_r3/r4-like"/>
</dbReference>
<dbReference type="InterPro" id="IPR036388">
    <property type="entry name" value="WH-like_DNA-bd_sf"/>
</dbReference>
<evidence type="ECO:0000313" key="8">
    <source>
        <dbReference type="Proteomes" id="UP000479526"/>
    </source>
</evidence>
<evidence type="ECO:0000256" key="4">
    <source>
        <dbReference type="ARBA" id="ARBA00023163"/>
    </source>
</evidence>
<dbReference type="InterPro" id="IPR007627">
    <property type="entry name" value="RNA_pol_sigma70_r2"/>
</dbReference>
<dbReference type="SUPFAM" id="SSF88946">
    <property type="entry name" value="Sigma2 domain of RNA polymerase sigma factors"/>
    <property type="match status" value="1"/>
</dbReference>
<evidence type="ECO:0000256" key="2">
    <source>
        <dbReference type="ARBA" id="ARBA00023015"/>
    </source>
</evidence>
<accession>A0A7C9N4H1</accession>
<dbReference type="Gene3D" id="1.10.1740.10">
    <property type="match status" value="1"/>
</dbReference>
<evidence type="ECO:0000259" key="6">
    <source>
        <dbReference type="Pfam" id="PF08281"/>
    </source>
</evidence>
<evidence type="ECO:0000313" key="7">
    <source>
        <dbReference type="EMBL" id="NAS24214.1"/>
    </source>
</evidence>
<dbReference type="SUPFAM" id="SSF88659">
    <property type="entry name" value="Sigma3 and sigma4 domains of RNA polymerase sigma factors"/>
    <property type="match status" value="1"/>
</dbReference>
<evidence type="ECO:0000256" key="3">
    <source>
        <dbReference type="ARBA" id="ARBA00023082"/>
    </source>
</evidence>
<keyword evidence="2" id="KW-0805">Transcription regulation</keyword>
<dbReference type="AlphaFoldDB" id="A0A7C9N4H1"/>
<dbReference type="InterPro" id="IPR014284">
    <property type="entry name" value="RNA_pol_sigma-70_dom"/>
</dbReference>
<dbReference type="GO" id="GO:0006352">
    <property type="term" value="P:DNA-templated transcription initiation"/>
    <property type="evidence" value="ECO:0007669"/>
    <property type="project" value="InterPro"/>
</dbReference>
<dbReference type="NCBIfam" id="TIGR02937">
    <property type="entry name" value="sigma70-ECF"/>
    <property type="match status" value="1"/>
</dbReference>
<dbReference type="CDD" id="cd06171">
    <property type="entry name" value="Sigma70_r4"/>
    <property type="match status" value="1"/>
</dbReference>
<keyword evidence="4" id="KW-0804">Transcription</keyword>
<dbReference type="GO" id="GO:0003677">
    <property type="term" value="F:DNA binding"/>
    <property type="evidence" value="ECO:0007669"/>
    <property type="project" value="InterPro"/>
</dbReference>
<reference evidence="7 8" key="1">
    <citation type="submission" date="2020-01" db="EMBL/GenBank/DDBJ databases">
        <title>Herbidospora sp. NEAU-GS84 nov., a novel actinomycete isolated from soil.</title>
        <authorList>
            <person name="Han L."/>
        </authorList>
    </citation>
    <scope>NUCLEOTIDE SEQUENCE [LARGE SCALE GENOMIC DNA]</scope>
    <source>
        <strain evidence="7 8">NEAU-GS84</strain>
    </source>
</reference>
<dbReference type="RefSeq" id="WP_161481411.1">
    <property type="nucleotide sequence ID" value="NZ_WXEW01000006.1"/>
</dbReference>
<comment type="similarity">
    <text evidence="1">Belongs to the sigma-70 factor family. ECF subfamily.</text>
</comment>
<dbReference type="PANTHER" id="PTHR43133">
    <property type="entry name" value="RNA POLYMERASE ECF-TYPE SIGMA FACTO"/>
    <property type="match status" value="1"/>
</dbReference>
<dbReference type="Pfam" id="PF04542">
    <property type="entry name" value="Sigma70_r2"/>
    <property type="match status" value="1"/>
</dbReference>
<dbReference type="GO" id="GO:0016987">
    <property type="term" value="F:sigma factor activity"/>
    <property type="evidence" value="ECO:0007669"/>
    <property type="project" value="UniProtKB-KW"/>
</dbReference>
<keyword evidence="8" id="KW-1185">Reference proteome</keyword>
<comment type="caution">
    <text evidence="7">The sequence shown here is derived from an EMBL/GenBank/DDBJ whole genome shotgun (WGS) entry which is preliminary data.</text>
</comment>
<dbReference type="InterPro" id="IPR039425">
    <property type="entry name" value="RNA_pol_sigma-70-like"/>
</dbReference>
<dbReference type="InterPro" id="IPR013325">
    <property type="entry name" value="RNA_pol_sigma_r2"/>
</dbReference>
<name>A0A7C9N4H1_9ACTN</name>
<proteinExistence type="inferred from homology"/>
<dbReference type="Gene3D" id="1.10.10.10">
    <property type="entry name" value="Winged helix-like DNA-binding domain superfamily/Winged helix DNA-binding domain"/>
    <property type="match status" value="1"/>
</dbReference>
<evidence type="ECO:0000259" key="5">
    <source>
        <dbReference type="Pfam" id="PF04542"/>
    </source>
</evidence>
<protein>
    <submittedName>
        <fullName evidence="7">Sigma-70 family RNA polymerase sigma factor</fullName>
    </submittedName>
</protein>
<evidence type="ECO:0000256" key="1">
    <source>
        <dbReference type="ARBA" id="ARBA00010641"/>
    </source>
</evidence>
<keyword evidence="3" id="KW-0731">Sigma factor</keyword>